<reference evidence="5 6" key="1">
    <citation type="submission" date="2022-08" db="EMBL/GenBank/DDBJ databases">
        <title>Aerococcaceae sp. nov isolated from spoiled eye mask.</title>
        <authorList>
            <person name="Zhou G."/>
            <person name="Xie X.-B."/>
            <person name="Shi Q.-S."/>
            <person name="Wang Y.-S."/>
            <person name="Wen X."/>
            <person name="Peng H."/>
            <person name="Yang X.-J."/>
            <person name="Tao H.-B."/>
            <person name="Huang X.-M."/>
        </authorList>
    </citation>
    <scope>NUCLEOTIDE SEQUENCE [LARGE SCALE GENOMIC DNA]</scope>
    <source>
        <strain evidence="6">DM20194951</strain>
    </source>
</reference>
<dbReference type="Pfam" id="PF03965">
    <property type="entry name" value="Penicillinase_R"/>
    <property type="match status" value="1"/>
</dbReference>
<dbReference type="Proteomes" id="UP001315967">
    <property type="component" value="Chromosome"/>
</dbReference>
<sequence>MNVKQATVSISDAEWEVMRVVWASNYMTSREIIDTLMAIKDWKEGTIKSLLNRLIQKEAIAKDTSTTPYTYYPTISLVEATQQRSDDLVSQTCTRDRADIIQHLIDTNELSQDDIQNLMDSLQNKLKTAPTSVTCQCPAGQCHCHLH</sequence>
<dbReference type="SUPFAM" id="SSF46785">
    <property type="entry name" value="Winged helix' DNA-binding domain"/>
    <property type="match status" value="1"/>
</dbReference>
<name>A0ABY5P280_9LACT</name>
<dbReference type="Gene3D" id="1.10.10.10">
    <property type="entry name" value="Winged helix-like DNA-binding domain superfamily/Winged helix DNA-binding domain"/>
    <property type="match status" value="1"/>
</dbReference>
<evidence type="ECO:0000313" key="5">
    <source>
        <dbReference type="EMBL" id="UUX32816.1"/>
    </source>
</evidence>
<dbReference type="NCBIfam" id="TIGR02698">
    <property type="entry name" value="CopY_TcrY"/>
    <property type="match status" value="1"/>
</dbReference>
<dbReference type="InterPro" id="IPR014071">
    <property type="entry name" value="Cu_transp_CopY/TcrY"/>
</dbReference>
<evidence type="ECO:0000256" key="2">
    <source>
        <dbReference type="ARBA" id="ARBA00023015"/>
    </source>
</evidence>
<dbReference type="EMBL" id="CP102453">
    <property type="protein sequence ID" value="UUX32816.1"/>
    <property type="molecule type" value="Genomic_DNA"/>
</dbReference>
<evidence type="ECO:0000256" key="1">
    <source>
        <dbReference type="ARBA" id="ARBA00011046"/>
    </source>
</evidence>
<dbReference type="InterPro" id="IPR005650">
    <property type="entry name" value="BlaI_family"/>
</dbReference>
<proteinExistence type="inferred from homology"/>
<organism evidence="5 6">
    <name type="scientific">Fundicoccus culcitae</name>
    <dbReference type="NCBI Taxonomy" id="2969821"/>
    <lineage>
        <taxon>Bacteria</taxon>
        <taxon>Bacillati</taxon>
        <taxon>Bacillota</taxon>
        <taxon>Bacilli</taxon>
        <taxon>Lactobacillales</taxon>
        <taxon>Aerococcaceae</taxon>
        <taxon>Fundicoccus</taxon>
    </lineage>
</organism>
<accession>A0ABY5P280</accession>
<evidence type="ECO:0000256" key="3">
    <source>
        <dbReference type="ARBA" id="ARBA00023125"/>
    </source>
</evidence>
<dbReference type="PIRSF" id="PIRSF019455">
    <property type="entry name" value="CopR_AtkY"/>
    <property type="match status" value="1"/>
</dbReference>
<evidence type="ECO:0000256" key="4">
    <source>
        <dbReference type="ARBA" id="ARBA00023163"/>
    </source>
</evidence>
<comment type="similarity">
    <text evidence="1">Belongs to the BlaI transcriptional regulatory family.</text>
</comment>
<keyword evidence="6" id="KW-1185">Reference proteome</keyword>
<keyword evidence="3" id="KW-0238">DNA-binding</keyword>
<gene>
    <name evidence="5" type="ORF">NRE15_07755</name>
</gene>
<keyword evidence="2" id="KW-0805">Transcription regulation</keyword>
<protein>
    <submittedName>
        <fullName evidence="5">CopY/TcrY family copper transport repressor</fullName>
    </submittedName>
</protein>
<dbReference type="InterPro" id="IPR036390">
    <property type="entry name" value="WH_DNA-bd_sf"/>
</dbReference>
<dbReference type="InterPro" id="IPR036388">
    <property type="entry name" value="WH-like_DNA-bd_sf"/>
</dbReference>
<evidence type="ECO:0000313" key="6">
    <source>
        <dbReference type="Proteomes" id="UP001315967"/>
    </source>
</evidence>
<keyword evidence="4" id="KW-0804">Transcription</keyword>
<dbReference type="RefSeq" id="WP_313792316.1">
    <property type="nucleotide sequence ID" value="NZ_CP102453.1"/>
</dbReference>